<dbReference type="EMBL" id="JAFBDR010000002">
    <property type="protein sequence ID" value="MBM7570044.1"/>
    <property type="molecule type" value="Genomic_DNA"/>
</dbReference>
<dbReference type="Pfam" id="PF01979">
    <property type="entry name" value="Amidohydro_1"/>
    <property type="match status" value="1"/>
</dbReference>
<evidence type="ECO:0000256" key="1">
    <source>
        <dbReference type="ARBA" id="ARBA00022801"/>
    </source>
</evidence>
<gene>
    <name evidence="3" type="ORF">JOC48_000522</name>
</gene>
<dbReference type="Gene3D" id="3.20.20.140">
    <property type="entry name" value="Metal-dependent hydrolases"/>
    <property type="match status" value="1"/>
</dbReference>
<dbReference type="Gene3D" id="2.30.40.10">
    <property type="entry name" value="Urease, subunit C, domain 1"/>
    <property type="match status" value="1"/>
</dbReference>
<dbReference type="PANTHER" id="PTHR43794:SF11">
    <property type="entry name" value="AMIDOHYDROLASE-RELATED DOMAIN-CONTAINING PROTEIN"/>
    <property type="match status" value="1"/>
</dbReference>
<evidence type="ECO:0000313" key="3">
    <source>
        <dbReference type="EMBL" id="MBM7570044.1"/>
    </source>
</evidence>
<feature type="domain" description="Amidohydrolase-related" evidence="2">
    <location>
        <begin position="85"/>
        <end position="436"/>
    </location>
</feature>
<dbReference type="PANTHER" id="PTHR43794">
    <property type="entry name" value="AMINOHYDROLASE SSNA-RELATED"/>
    <property type="match status" value="1"/>
</dbReference>
<dbReference type="SUPFAM" id="SSF51556">
    <property type="entry name" value="Metallo-dependent hydrolases"/>
    <property type="match status" value="1"/>
</dbReference>
<sequence length="494" mass="56219">MKTKIKGKFVIGYDGNDHVIIENGEVVYEEEEIVYVGHRYEGNVDSCIDAGNSVVSPGFIDLNALGDIDHDIIHIDADNAKQKNLLWSEEYYQNGYREFMTKEEEEFKSLYAYTQLILHGVTTAMPITSVLYKRWAETYEELEAAAHHAGKLGLRMYMGPSYQSGMRVVKPNGEINVYWNEEEGRKGLSRAINFVRNFDGAYNGLIKGMLAPERIETQTPDSLEQTKYYSQELGCPVRLHSAQGKFEYHEIHRRYNKTPIRFLYDLGFLGERTAIPHAHWISDYSKANIGEGNDLELLKETNTTVIHCPLIIGRHSSALETFKKYKEQGINVAMGTDTFPPDFFQNIRSATLVSRILEGNPEGSTYADFFRAATIGGAEYLGREDLGRLAPGAKADIIVVDLEGYHLGTIDDPIRTMFMSGSGRDVKMSIINGRIVMKDRKVPHVDLGEIRAKGQAYFNKMRLGYKERDYQHLTDDQLFNPSFRRMKKNEKAKL</sequence>
<proteinExistence type="predicted"/>
<dbReference type="GO" id="GO:0016787">
    <property type="term" value="F:hydrolase activity"/>
    <property type="evidence" value="ECO:0007669"/>
    <property type="project" value="UniProtKB-KW"/>
</dbReference>
<accession>A0ABS2MVZ9</accession>
<reference evidence="3 4" key="1">
    <citation type="submission" date="2021-01" db="EMBL/GenBank/DDBJ databases">
        <title>Genomic Encyclopedia of Type Strains, Phase IV (KMG-IV): sequencing the most valuable type-strain genomes for metagenomic binning, comparative biology and taxonomic classification.</title>
        <authorList>
            <person name="Goeker M."/>
        </authorList>
    </citation>
    <scope>NUCLEOTIDE SEQUENCE [LARGE SCALE GENOMIC DNA]</scope>
    <source>
        <strain evidence="3 4">DSM 23711</strain>
    </source>
</reference>
<evidence type="ECO:0000313" key="4">
    <source>
        <dbReference type="Proteomes" id="UP001296943"/>
    </source>
</evidence>
<dbReference type="RefSeq" id="WP_204497483.1">
    <property type="nucleotide sequence ID" value="NZ_JAFBDR010000002.1"/>
</dbReference>
<evidence type="ECO:0000259" key="2">
    <source>
        <dbReference type="Pfam" id="PF01979"/>
    </source>
</evidence>
<organism evidence="3 4">
    <name type="scientific">Aquibacillus albus</name>
    <dbReference type="NCBI Taxonomy" id="1168171"/>
    <lineage>
        <taxon>Bacteria</taxon>
        <taxon>Bacillati</taxon>
        <taxon>Bacillota</taxon>
        <taxon>Bacilli</taxon>
        <taxon>Bacillales</taxon>
        <taxon>Bacillaceae</taxon>
        <taxon>Aquibacillus</taxon>
    </lineage>
</organism>
<dbReference type="InterPro" id="IPR006680">
    <property type="entry name" value="Amidohydro-rel"/>
</dbReference>
<dbReference type="InterPro" id="IPR032466">
    <property type="entry name" value="Metal_Hydrolase"/>
</dbReference>
<dbReference type="InterPro" id="IPR050287">
    <property type="entry name" value="MTA/SAH_deaminase"/>
</dbReference>
<keyword evidence="4" id="KW-1185">Reference proteome</keyword>
<dbReference type="SUPFAM" id="SSF51338">
    <property type="entry name" value="Composite domain of metallo-dependent hydrolases"/>
    <property type="match status" value="2"/>
</dbReference>
<protein>
    <submittedName>
        <fullName evidence="3">Cytosine/adenosine deaminase-related metal-dependent hydrolase</fullName>
    </submittedName>
</protein>
<keyword evidence="1 3" id="KW-0378">Hydrolase</keyword>
<dbReference type="Proteomes" id="UP001296943">
    <property type="component" value="Unassembled WGS sequence"/>
</dbReference>
<dbReference type="InterPro" id="IPR011059">
    <property type="entry name" value="Metal-dep_hydrolase_composite"/>
</dbReference>
<name>A0ABS2MVZ9_9BACI</name>
<comment type="caution">
    <text evidence="3">The sequence shown here is derived from an EMBL/GenBank/DDBJ whole genome shotgun (WGS) entry which is preliminary data.</text>
</comment>
<dbReference type="NCBIfam" id="NF004801">
    <property type="entry name" value="PRK06151.1"/>
    <property type="match status" value="1"/>
</dbReference>